<organism evidence="3 4">
    <name type="scientific">Leptolyngbya boryana NIES-2135</name>
    <dbReference type="NCBI Taxonomy" id="1973484"/>
    <lineage>
        <taxon>Bacteria</taxon>
        <taxon>Bacillati</taxon>
        <taxon>Cyanobacteriota</taxon>
        <taxon>Cyanophyceae</taxon>
        <taxon>Leptolyngbyales</taxon>
        <taxon>Leptolyngbyaceae</taxon>
        <taxon>Leptolyngbya group</taxon>
        <taxon>Leptolyngbya</taxon>
    </lineage>
</organism>
<dbReference type="Pfam" id="PF00582">
    <property type="entry name" value="Usp"/>
    <property type="match status" value="1"/>
</dbReference>
<keyword evidence="4" id="KW-1185">Reference proteome</keyword>
<comment type="similarity">
    <text evidence="1">Belongs to the universal stress protein A family.</text>
</comment>
<dbReference type="PANTHER" id="PTHR46268">
    <property type="entry name" value="STRESS RESPONSE PROTEIN NHAX"/>
    <property type="match status" value="1"/>
</dbReference>
<dbReference type="InterPro" id="IPR006016">
    <property type="entry name" value="UspA"/>
</dbReference>
<dbReference type="InterPro" id="IPR006015">
    <property type="entry name" value="Universal_stress_UspA"/>
</dbReference>
<sequence length="142" mass="15493">MLNTVLVAIDVAESSARQVLNTVEELKLEPRSKVVLSHVVPTNQSEVDIVVDRPSADLESFPYAEIEKQLQTYQHSLACKSEVEIVTGDPAEEILRLAKIHHADLIVLGSRGLTGMKRILLGSVSSQIVEDAPCSVLVVKPK</sequence>
<dbReference type="CDD" id="cd00293">
    <property type="entry name" value="USP-like"/>
    <property type="match status" value="1"/>
</dbReference>
<evidence type="ECO:0000256" key="1">
    <source>
        <dbReference type="ARBA" id="ARBA00008791"/>
    </source>
</evidence>
<accession>A0A1Z4JAL3</accession>
<reference evidence="3 4" key="1">
    <citation type="submission" date="2017-06" db="EMBL/GenBank/DDBJ databases">
        <title>Genome sequencing of cyanobaciteial culture collection at National Institute for Environmental Studies (NIES).</title>
        <authorList>
            <person name="Hirose Y."/>
            <person name="Shimura Y."/>
            <person name="Fujisawa T."/>
            <person name="Nakamura Y."/>
            <person name="Kawachi M."/>
        </authorList>
    </citation>
    <scope>NUCLEOTIDE SEQUENCE [LARGE SCALE GENOMIC DNA]</scope>
    <source>
        <strain evidence="3 4">NIES-2135</strain>
    </source>
</reference>
<dbReference type="InterPro" id="IPR014729">
    <property type="entry name" value="Rossmann-like_a/b/a_fold"/>
</dbReference>
<evidence type="ECO:0000259" key="2">
    <source>
        <dbReference type="Pfam" id="PF00582"/>
    </source>
</evidence>
<dbReference type="Proteomes" id="UP000217895">
    <property type="component" value="Chromosome"/>
</dbReference>
<feature type="domain" description="UspA" evidence="2">
    <location>
        <begin position="1"/>
        <end position="140"/>
    </location>
</feature>
<dbReference type="PANTHER" id="PTHR46268:SF8">
    <property type="entry name" value="UNIVERSAL STRESS PROTEIN SLL1388"/>
    <property type="match status" value="1"/>
</dbReference>
<gene>
    <name evidence="3" type="ORF">NIES2135_06030</name>
</gene>
<dbReference type="PRINTS" id="PR01438">
    <property type="entry name" value="UNVRSLSTRESS"/>
</dbReference>
<evidence type="ECO:0000313" key="4">
    <source>
        <dbReference type="Proteomes" id="UP000217895"/>
    </source>
</evidence>
<dbReference type="EMBL" id="AP018203">
    <property type="protein sequence ID" value="BAY53792.1"/>
    <property type="molecule type" value="Genomic_DNA"/>
</dbReference>
<dbReference type="SUPFAM" id="SSF52402">
    <property type="entry name" value="Adenine nucleotide alpha hydrolases-like"/>
    <property type="match status" value="1"/>
</dbReference>
<evidence type="ECO:0000313" key="3">
    <source>
        <dbReference type="EMBL" id="BAY53792.1"/>
    </source>
</evidence>
<dbReference type="Gene3D" id="3.40.50.620">
    <property type="entry name" value="HUPs"/>
    <property type="match status" value="1"/>
</dbReference>
<name>A0A1Z4JAL3_LEPBY</name>
<protein>
    <recommendedName>
        <fullName evidence="2">UspA domain-containing protein</fullName>
    </recommendedName>
</protein>
<dbReference type="AlphaFoldDB" id="A0A1Z4JAL3"/>
<proteinExistence type="inferred from homology"/>